<keyword evidence="1" id="KW-1133">Transmembrane helix</keyword>
<name>A0A7J7RXR9_RHIFE</name>
<protein>
    <submittedName>
        <fullName evidence="2">Uncharacterized protein</fullName>
    </submittedName>
</protein>
<keyword evidence="1" id="KW-0812">Transmembrane</keyword>
<proteinExistence type="predicted"/>
<evidence type="ECO:0000313" key="2">
    <source>
        <dbReference type="EMBL" id="KAF6280938.1"/>
    </source>
</evidence>
<organism evidence="2 3">
    <name type="scientific">Rhinolophus ferrumequinum</name>
    <name type="common">Greater horseshoe bat</name>
    <dbReference type="NCBI Taxonomy" id="59479"/>
    <lineage>
        <taxon>Eukaryota</taxon>
        <taxon>Metazoa</taxon>
        <taxon>Chordata</taxon>
        <taxon>Craniata</taxon>
        <taxon>Vertebrata</taxon>
        <taxon>Euteleostomi</taxon>
        <taxon>Mammalia</taxon>
        <taxon>Eutheria</taxon>
        <taxon>Laurasiatheria</taxon>
        <taxon>Chiroptera</taxon>
        <taxon>Yinpterochiroptera</taxon>
        <taxon>Rhinolophoidea</taxon>
        <taxon>Rhinolophidae</taxon>
        <taxon>Rhinolophinae</taxon>
        <taxon>Rhinolophus</taxon>
    </lineage>
</organism>
<reference evidence="2 3" key="1">
    <citation type="journal article" date="2020" name="Nature">
        <title>Six reference-quality genomes reveal evolution of bat adaptations.</title>
        <authorList>
            <person name="Jebb D."/>
            <person name="Huang Z."/>
            <person name="Pippel M."/>
            <person name="Hughes G.M."/>
            <person name="Lavrichenko K."/>
            <person name="Devanna P."/>
            <person name="Winkler S."/>
            <person name="Jermiin L.S."/>
            <person name="Skirmuntt E.C."/>
            <person name="Katzourakis A."/>
            <person name="Burkitt-Gray L."/>
            <person name="Ray D.A."/>
            <person name="Sullivan K.A.M."/>
            <person name="Roscito J.G."/>
            <person name="Kirilenko B.M."/>
            <person name="Davalos L.M."/>
            <person name="Corthals A.P."/>
            <person name="Power M.L."/>
            <person name="Jones G."/>
            <person name="Ransome R.D."/>
            <person name="Dechmann D.K.N."/>
            <person name="Locatelli A.G."/>
            <person name="Puechmaille S.J."/>
            <person name="Fedrigo O."/>
            <person name="Jarvis E.D."/>
            <person name="Hiller M."/>
            <person name="Vernes S.C."/>
            <person name="Myers E.W."/>
            <person name="Teeling E.C."/>
        </authorList>
    </citation>
    <scope>NUCLEOTIDE SEQUENCE [LARGE SCALE GENOMIC DNA]</scope>
    <source>
        <strain evidence="2">MRhiFer1</strain>
        <tissue evidence="2">Lung</tissue>
    </source>
</reference>
<evidence type="ECO:0000313" key="3">
    <source>
        <dbReference type="Proteomes" id="UP000585614"/>
    </source>
</evidence>
<gene>
    <name evidence="2" type="ORF">mRhiFer1_009317</name>
</gene>
<accession>A0A7J7RXR9</accession>
<dbReference type="EMBL" id="JACAGC010000024">
    <property type="protein sequence ID" value="KAF6280938.1"/>
    <property type="molecule type" value="Genomic_DNA"/>
</dbReference>
<sequence>MLVRMESHGTHTWPVGMQKDAATMENSLVVSYKVQHNTVQHDSPTPRYLLKKNENLCSTAYINFILGKNKPPRNNSNVRHLGMGRQTPVHVVAAQSATWASPGRYAGGMKPDTKTAYWDSISSPFCKRQNYRGRVLPGLRVGGRFHYVGAAQGTLWGVLMELFCILIVVVGYTTP</sequence>
<feature type="transmembrane region" description="Helical" evidence="1">
    <location>
        <begin position="154"/>
        <end position="173"/>
    </location>
</feature>
<keyword evidence="1" id="KW-0472">Membrane</keyword>
<evidence type="ECO:0000256" key="1">
    <source>
        <dbReference type="SAM" id="Phobius"/>
    </source>
</evidence>
<comment type="caution">
    <text evidence="2">The sequence shown here is derived from an EMBL/GenBank/DDBJ whole genome shotgun (WGS) entry which is preliminary data.</text>
</comment>
<dbReference type="Proteomes" id="UP000585614">
    <property type="component" value="Unassembled WGS sequence"/>
</dbReference>
<dbReference type="AlphaFoldDB" id="A0A7J7RXR9"/>